<feature type="domain" description="Peptidase M13 C-terminal" evidence="8">
    <location>
        <begin position="347"/>
        <end position="406"/>
    </location>
</feature>
<name>A0A158PLW7_ANGCS</name>
<evidence type="ECO:0000256" key="7">
    <source>
        <dbReference type="ARBA" id="ARBA00023049"/>
    </source>
</evidence>
<evidence type="ECO:0000256" key="6">
    <source>
        <dbReference type="ARBA" id="ARBA00022833"/>
    </source>
</evidence>
<protein>
    <submittedName>
        <fullName evidence="12">Peptidase_M13 domain-containing protein</fullName>
    </submittedName>
</protein>
<dbReference type="PROSITE" id="PS51885">
    <property type="entry name" value="NEPRILYSIN"/>
    <property type="match status" value="1"/>
</dbReference>
<dbReference type="InterPro" id="IPR024079">
    <property type="entry name" value="MetalloPept_cat_dom_sf"/>
</dbReference>
<dbReference type="PANTHER" id="PTHR11733:SF237">
    <property type="entry name" value="NEPRILYSIN-LIKE 4"/>
    <property type="match status" value="1"/>
</dbReference>
<organism evidence="12">
    <name type="scientific">Angiostrongylus costaricensis</name>
    <name type="common">Nematode worm</name>
    <dbReference type="NCBI Taxonomy" id="334426"/>
    <lineage>
        <taxon>Eukaryota</taxon>
        <taxon>Metazoa</taxon>
        <taxon>Ecdysozoa</taxon>
        <taxon>Nematoda</taxon>
        <taxon>Chromadorea</taxon>
        <taxon>Rhabditida</taxon>
        <taxon>Rhabditina</taxon>
        <taxon>Rhabditomorpha</taxon>
        <taxon>Strongyloidea</taxon>
        <taxon>Metastrongylidae</taxon>
        <taxon>Angiostrongylus</taxon>
    </lineage>
</organism>
<keyword evidence="7" id="KW-0482">Metalloprotease</keyword>
<dbReference type="Gene3D" id="1.10.1380.10">
    <property type="entry name" value="Neutral endopeptidase , domain2"/>
    <property type="match status" value="1"/>
</dbReference>
<evidence type="ECO:0000313" key="10">
    <source>
        <dbReference type="EMBL" id="VDM63455.1"/>
    </source>
</evidence>
<evidence type="ECO:0000313" key="12">
    <source>
        <dbReference type="WBParaSite" id="ACOC_0001186901-mRNA-1"/>
    </source>
</evidence>
<dbReference type="GO" id="GO:0016485">
    <property type="term" value="P:protein processing"/>
    <property type="evidence" value="ECO:0007669"/>
    <property type="project" value="TreeGrafter"/>
</dbReference>
<evidence type="ECO:0000256" key="3">
    <source>
        <dbReference type="ARBA" id="ARBA00022670"/>
    </source>
</evidence>
<dbReference type="Proteomes" id="UP000267027">
    <property type="component" value="Unassembled WGS sequence"/>
</dbReference>
<dbReference type="Pfam" id="PF05649">
    <property type="entry name" value="Peptidase_M13_N"/>
    <property type="match status" value="1"/>
</dbReference>
<evidence type="ECO:0000256" key="2">
    <source>
        <dbReference type="ARBA" id="ARBA00007357"/>
    </source>
</evidence>
<evidence type="ECO:0000256" key="4">
    <source>
        <dbReference type="ARBA" id="ARBA00022723"/>
    </source>
</evidence>
<dbReference type="InterPro" id="IPR042089">
    <property type="entry name" value="Peptidase_M13_dom_2"/>
</dbReference>
<keyword evidence="11" id="KW-1185">Reference proteome</keyword>
<dbReference type="SUPFAM" id="SSF55486">
    <property type="entry name" value="Metalloproteases ('zincins'), catalytic domain"/>
    <property type="match status" value="1"/>
</dbReference>
<evidence type="ECO:0000259" key="8">
    <source>
        <dbReference type="Pfam" id="PF01431"/>
    </source>
</evidence>
<dbReference type="InterPro" id="IPR000718">
    <property type="entry name" value="Peptidase_M13"/>
</dbReference>
<sequence>MLDEGKWRAKDFNLTTLLIDVFKCRKVRVFISISVTIDRKNVSRRLIKFDQGGLGLGDSTHANVAVNREKIASDVDEIIELETRLARIQEDKAHRTDFSKTYNLKRLSDMQTLMPLVDWDKYFYAITPPSIHKYLAADPEILITEIDYMRRVTDLLNSTDPRIITNYVYIRYSSTWNGELGERYERAAQQFHHLMYGRKEKAPRWKDCATTTMLRMQYVSGALYVKNAFSEETKNATLEMINDLQEAFHDILIENDWIDDVTKAKALDKARHMLRHIGYPDFILDDRKLDEYYKGLSIEESDSYSEMVGKLTRWSIEFNFKRLLKPVDRAEFNINPAIVNAMPKIFRALNYGGIGTIIGHEITHGFDDKGRQFDAVGNLRDWWSSEMKKQFEKRAQCFIDQYSRIEVSLN</sequence>
<comment type="cofactor">
    <cofactor evidence="1">
        <name>Zn(2+)</name>
        <dbReference type="ChEBI" id="CHEBI:29105"/>
    </cofactor>
</comment>
<dbReference type="PANTHER" id="PTHR11733">
    <property type="entry name" value="ZINC METALLOPROTEASE FAMILY M13 NEPRILYSIN-RELATED"/>
    <property type="match status" value="1"/>
</dbReference>
<dbReference type="GO" id="GO:0046872">
    <property type="term" value="F:metal ion binding"/>
    <property type="evidence" value="ECO:0007669"/>
    <property type="project" value="UniProtKB-KW"/>
</dbReference>
<reference evidence="10 11" key="2">
    <citation type="submission" date="2018-11" db="EMBL/GenBank/DDBJ databases">
        <authorList>
            <consortium name="Pathogen Informatics"/>
        </authorList>
    </citation>
    <scope>NUCLEOTIDE SEQUENCE [LARGE SCALE GENOMIC DNA]</scope>
    <source>
        <strain evidence="10 11">Costa Rica</strain>
    </source>
</reference>
<evidence type="ECO:0000313" key="11">
    <source>
        <dbReference type="Proteomes" id="UP000267027"/>
    </source>
</evidence>
<dbReference type="GO" id="GO:0005886">
    <property type="term" value="C:plasma membrane"/>
    <property type="evidence" value="ECO:0007669"/>
    <property type="project" value="TreeGrafter"/>
</dbReference>
<dbReference type="OrthoDB" id="6475849at2759"/>
<keyword evidence="5" id="KW-0378">Hydrolase</keyword>
<feature type="domain" description="Peptidase M13 N-terminal" evidence="9">
    <location>
        <begin position="68"/>
        <end position="280"/>
    </location>
</feature>
<dbReference type="GO" id="GO:0004222">
    <property type="term" value="F:metalloendopeptidase activity"/>
    <property type="evidence" value="ECO:0007669"/>
    <property type="project" value="InterPro"/>
</dbReference>
<reference evidence="12" key="1">
    <citation type="submission" date="2016-04" db="UniProtKB">
        <authorList>
            <consortium name="WormBaseParasite"/>
        </authorList>
    </citation>
    <scope>IDENTIFICATION</scope>
</reference>
<gene>
    <name evidence="10" type="ORF">ACOC_LOCUS11870</name>
</gene>
<dbReference type="CDD" id="cd08662">
    <property type="entry name" value="M13"/>
    <property type="match status" value="1"/>
</dbReference>
<dbReference type="Pfam" id="PF01431">
    <property type="entry name" value="Peptidase_M13"/>
    <property type="match status" value="1"/>
</dbReference>
<dbReference type="WBParaSite" id="ACOC_0001186901-mRNA-1">
    <property type="protein sequence ID" value="ACOC_0001186901-mRNA-1"/>
    <property type="gene ID" value="ACOC_0001186901"/>
</dbReference>
<dbReference type="STRING" id="334426.A0A158PLW7"/>
<dbReference type="InterPro" id="IPR008753">
    <property type="entry name" value="Peptidase_M13_N"/>
</dbReference>
<dbReference type="EMBL" id="UYYA01004813">
    <property type="protein sequence ID" value="VDM63455.1"/>
    <property type="molecule type" value="Genomic_DNA"/>
</dbReference>
<evidence type="ECO:0000256" key="5">
    <source>
        <dbReference type="ARBA" id="ARBA00022801"/>
    </source>
</evidence>
<dbReference type="InterPro" id="IPR018497">
    <property type="entry name" value="Peptidase_M13_C"/>
</dbReference>
<dbReference type="OMA" id="THMANEN"/>
<proteinExistence type="inferred from homology"/>
<keyword evidence="3" id="KW-0645">Protease</keyword>
<evidence type="ECO:0000259" key="9">
    <source>
        <dbReference type="Pfam" id="PF05649"/>
    </source>
</evidence>
<accession>A0A158PLW7</accession>
<evidence type="ECO:0000256" key="1">
    <source>
        <dbReference type="ARBA" id="ARBA00001947"/>
    </source>
</evidence>
<keyword evidence="6" id="KW-0862">Zinc</keyword>
<dbReference type="Gene3D" id="3.40.390.10">
    <property type="entry name" value="Collagenase (Catalytic Domain)"/>
    <property type="match status" value="2"/>
</dbReference>
<dbReference type="AlphaFoldDB" id="A0A158PLW7"/>
<keyword evidence="4" id="KW-0479">Metal-binding</keyword>
<comment type="similarity">
    <text evidence="2">Belongs to the peptidase M13 family.</text>
</comment>